<dbReference type="CDD" id="cd15795">
    <property type="entry name" value="PMEI-Pla_a_1_like"/>
    <property type="match status" value="1"/>
</dbReference>
<organism evidence="6 7">
    <name type="scientific">Sorghum bicolor</name>
    <name type="common">Sorghum</name>
    <name type="synonym">Sorghum vulgare</name>
    <dbReference type="NCBI Taxonomy" id="4558"/>
    <lineage>
        <taxon>Eukaryota</taxon>
        <taxon>Viridiplantae</taxon>
        <taxon>Streptophyta</taxon>
        <taxon>Embryophyta</taxon>
        <taxon>Tracheophyta</taxon>
        <taxon>Spermatophyta</taxon>
        <taxon>Magnoliopsida</taxon>
        <taxon>Liliopsida</taxon>
        <taxon>Poales</taxon>
        <taxon>Poaceae</taxon>
        <taxon>PACMAD clade</taxon>
        <taxon>Panicoideae</taxon>
        <taxon>Andropogonodae</taxon>
        <taxon>Andropogoneae</taxon>
        <taxon>Sorghinae</taxon>
        <taxon>Sorghum</taxon>
    </lineage>
</organism>
<dbReference type="GO" id="GO:0004857">
    <property type="term" value="F:enzyme inhibitor activity"/>
    <property type="evidence" value="ECO:0000318"/>
    <property type="project" value="GO_Central"/>
</dbReference>
<dbReference type="FunFam" id="1.20.140.40:FF:000002">
    <property type="entry name" value="Putative invertase inhibitor"/>
    <property type="match status" value="1"/>
</dbReference>
<keyword evidence="1 4" id="KW-0732">Signal</keyword>
<feature type="chain" id="PRO_5013003641" description="Pectinesterase inhibitor domain-containing protein" evidence="4">
    <location>
        <begin position="33"/>
        <end position="192"/>
    </location>
</feature>
<dbReference type="GO" id="GO:0005576">
    <property type="term" value="C:extracellular region"/>
    <property type="evidence" value="ECO:0007669"/>
    <property type="project" value="UniProtKB-ARBA"/>
</dbReference>
<accession>A0A1W0W3A7</accession>
<evidence type="ECO:0000256" key="3">
    <source>
        <dbReference type="ARBA" id="ARBA00038471"/>
    </source>
</evidence>
<reference evidence="7" key="2">
    <citation type="journal article" date="2018" name="Plant J.">
        <title>The Sorghum bicolor reference genome: improved assembly, gene annotations, a transcriptome atlas, and signatures of genome organization.</title>
        <authorList>
            <person name="McCormick R.F."/>
            <person name="Truong S.K."/>
            <person name="Sreedasyam A."/>
            <person name="Jenkins J."/>
            <person name="Shu S."/>
            <person name="Sims D."/>
            <person name="Kennedy M."/>
            <person name="Amirebrahimi M."/>
            <person name="Weers B.D."/>
            <person name="McKinley B."/>
            <person name="Mattison A."/>
            <person name="Morishige D.T."/>
            <person name="Grimwood J."/>
            <person name="Schmutz J."/>
            <person name="Mullet J.E."/>
        </authorList>
    </citation>
    <scope>NUCLEOTIDE SEQUENCE [LARGE SCALE GENOMIC DNA]</scope>
    <source>
        <strain evidence="7">cv. BTx623</strain>
    </source>
</reference>
<dbReference type="InterPro" id="IPR034088">
    <property type="entry name" value="Pla_a_1-like"/>
</dbReference>
<evidence type="ECO:0000256" key="2">
    <source>
        <dbReference type="ARBA" id="ARBA00023157"/>
    </source>
</evidence>
<dbReference type="GO" id="GO:0009505">
    <property type="term" value="C:plant-type cell wall"/>
    <property type="evidence" value="ECO:0000318"/>
    <property type="project" value="GO_Central"/>
</dbReference>
<dbReference type="PANTHER" id="PTHR35357:SF23">
    <property type="entry name" value="PECTINESTERASE INHIBITOR DOMAIN-CONTAINING PROTEIN"/>
    <property type="match status" value="1"/>
</dbReference>
<dbReference type="EMBL" id="CM000761">
    <property type="protein sequence ID" value="OQU88833.1"/>
    <property type="molecule type" value="Genomic_DNA"/>
</dbReference>
<evidence type="ECO:0000256" key="1">
    <source>
        <dbReference type="ARBA" id="ARBA00022729"/>
    </source>
</evidence>
<feature type="signal peptide" evidence="4">
    <location>
        <begin position="1"/>
        <end position="32"/>
    </location>
</feature>
<dbReference type="PANTHER" id="PTHR35357">
    <property type="entry name" value="OS02G0537100 PROTEIN"/>
    <property type="match status" value="1"/>
</dbReference>
<sequence>MDSTFTDRSTTAIPLLVLLMTTIFLDAPPVAGEPPSEVPFACKGAAAASGGTFTEAFCLSTLHGSKSTVGAADYADLALVAVDLATANATATEAMIDALLAAGTNGATPEGLGLQSCRALYGAVVRQYQPECRAAVKDGRYGDGKACLGRTAQEAAACERWFQQRKVASPVAREDDALAKLASLAIALASIA</sequence>
<evidence type="ECO:0000313" key="7">
    <source>
        <dbReference type="Proteomes" id="UP000000768"/>
    </source>
</evidence>
<dbReference type="NCBIfam" id="TIGR01614">
    <property type="entry name" value="PME_inhib"/>
    <property type="match status" value="1"/>
</dbReference>
<keyword evidence="7" id="KW-1185">Reference proteome</keyword>
<evidence type="ECO:0000313" key="6">
    <source>
        <dbReference type="EMBL" id="OQU88833.1"/>
    </source>
</evidence>
<dbReference type="eggNOG" id="ENOG502R3GG">
    <property type="taxonomic scope" value="Eukaryota"/>
</dbReference>
<dbReference type="Gramene" id="OQU88833">
    <property type="protein sequence ID" value="OQU88833"/>
    <property type="gene ID" value="SORBI_3002G103000"/>
</dbReference>
<dbReference type="Pfam" id="PF04043">
    <property type="entry name" value="PMEI"/>
    <property type="match status" value="1"/>
</dbReference>
<keyword evidence="2" id="KW-1015">Disulfide bond</keyword>
<evidence type="ECO:0000256" key="4">
    <source>
        <dbReference type="SAM" id="SignalP"/>
    </source>
</evidence>
<reference evidence="6 7" key="1">
    <citation type="journal article" date="2009" name="Nature">
        <title>The Sorghum bicolor genome and the diversification of grasses.</title>
        <authorList>
            <person name="Paterson A.H."/>
            <person name="Bowers J.E."/>
            <person name="Bruggmann R."/>
            <person name="Dubchak I."/>
            <person name="Grimwood J."/>
            <person name="Gundlach H."/>
            <person name="Haberer G."/>
            <person name="Hellsten U."/>
            <person name="Mitros T."/>
            <person name="Poliakov A."/>
            <person name="Schmutz J."/>
            <person name="Spannagl M."/>
            <person name="Tang H."/>
            <person name="Wang X."/>
            <person name="Wicker T."/>
            <person name="Bharti A.K."/>
            <person name="Chapman J."/>
            <person name="Feltus F.A."/>
            <person name="Gowik U."/>
            <person name="Grigoriev I.V."/>
            <person name="Lyons E."/>
            <person name="Maher C.A."/>
            <person name="Martis M."/>
            <person name="Narechania A."/>
            <person name="Otillar R.P."/>
            <person name="Penning B.W."/>
            <person name="Salamov A.A."/>
            <person name="Wang Y."/>
            <person name="Zhang L."/>
            <person name="Carpita N.C."/>
            <person name="Freeling M."/>
            <person name="Gingle A.R."/>
            <person name="Hash C.T."/>
            <person name="Keller B."/>
            <person name="Klein P."/>
            <person name="Kresovich S."/>
            <person name="McCann M.C."/>
            <person name="Ming R."/>
            <person name="Peterson D.G."/>
            <person name="Mehboob-ur-Rahman"/>
            <person name="Ware D."/>
            <person name="Westhoff P."/>
            <person name="Mayer K.F."/>
            <person name="Messing J."/>
            <person name="Rokhsar D.S."/>
        </authorList>
    </citation>
    <scope>NUCLEOTIDE SEQUENCE [LARGE SCALE GENOMIC DNA]</scope>
    <source>
        <strain evidence="7">cv. BTx623</strain>
    </source>
</reference>
<dbReference type="InParanoid" id="A0A1W0W3A7"/>
<dbReference type="SUPFAM" id="SSF101148">
    <property type="entry name" value="Plant invertase/pectin methylesterase inhibitor"/>
    <property type="match status" value="1"/>
</dbReference>
<gene>
    <name evidence="6" type="ORF">SORBI_3002G103000</name>
</gene>
<dbReference type="InterPro" id="IPR035513">
    <property type="entry name" value="Invertase/methylesterase_inhib"/>
</dbReference>
<dbReference type="AlphaFoldDB" id="A0A1W0W3A7"/>
<feature type="domain" description="Pectinesterase inhibitor" evidence="5">
    <location>
        <begin position="52"/>
        <end position="188"/>
    </location>
</feature>
<protein>
    <recommendedName>
        <fullName evidence="5">Pectinesterase inhibitor domain-containing protein</fullName>
    </recommendedName>
</protein>
<dbReference type="InterPro" id="IPR006501">
    <property type="entry name" value="Pectinesterase_inhib_dom"/>
</dbReference>
<proteinExistence type="inferred from homology"/>
<comment type="similarity">
    <text evidence="3">Belongs to the PMEI family.</text>
</comment>
<evidence type="ECO:0000259" key="5">
    <source>
        <dbReference type="Pfam" id="PF04043"/>
    </source>
</evidence>
<dbReference type="Proteomes" id="UP000000768">
    <property type="component" value="Chromosome 2"/>
</dbReference>
<name>A0A1W0W3A7_SORBI</name>
<dbReference type="Gene3D" id="1.20.140.40">
    <property type="entry name" value="Invertase/pectin methylesterase inhibitor family protein"/>
    <property type="match status" value="1"/>
</dbReference>
<dbReference type="GO" id="GO:0009827">
    <property type="term" value="P:plant-type cell wall modification"/>
    <property type="evidence" value="ECO:0000318"/>
    <property type="project" value="GO_Central"/>
</dbReference>